<evidence type="ECO:0000313" key="1">
    <source>
        <dbReference type="EMBL" id="AUW93570.1"/>
    </source>
</evidence>
<proteinExistence type="predicted"/>
<name>A0ABN5GYG6_9FIRM</name>
<evidence type="ECO:0000313" key="2">
    <source>
        <dbReference type="Proteomes" id="UP000325292"/>
    </source>
</evidence>
<dbReference type="EMBL" id="CP019454">
    <property type="protein sequence ID" value="AUW93570.1"/>
    <property type="molecule type" value="Genomic_DNA"/>
</dbReference>
<dbReference type="Proteomes" id="UP000325292">
    <property type="component" value="Chromosome"/>
</dbReference>
<accession>A0ABN5GYG6</accession>
<sequence length="91" mass="10354">MPMQSTGEREVGVSKINRDGNFARGNLQGCFERVMSTFLVVNKGEPQTRAWTWMDQRAQTLVAYLFSQKAFPRWGMNVPVVPFMLCPPSVK</sequence>
<organism evidence="1 2">
    <name type="scientific">Sulfobacillus thermotolerans</name>
    <dbReference type="NCBI Taxonomy" id="338644"/>
    <lineage>
        <taxon>Bacteria</taxon>
        <taxon>Bacillati</taxon>
        <taxon>Bacillota</taxon>
        <taxon>Clostridia</taxon>
        <taxon>Eubacteriales</taxon>
        <taxon>Clostridiales Family XVII. Incertae Sedis</taxon>
        <taxon>Sulfobacillus</taxon>
    </lineage>
</organism>
<reference evidence="1 2" key="1">
    <citation type="journal article" date="2019" name="Sci. Rep.">
        <title>Sulfobacillus thermotolerans: new insights into resistance and metabolic capacities of acidophilic chemolithotrophs.</title>
        <authorList>
            <person name="Panyushkina A.E."/>
            <person name="Babenko V.V."/>
            <person name="Nikitina A.S."/>
            <person name="Selezneva O.V."/>
            <person name="Tsaplina I.A."/>
            <person name="Letarova M.A."/>
            <person name="Kostryukova E.S."/>
            <person name="Letarov A.V."/>
        </authorList>
    </citation>
    <scope>NUCLEOTIDE SEQUENCE [LARGE SCALE GENOMIC DNA]</scope>
    <source>
        <strain evidence="1 2">Kr1</strain>
    </source>
</reference>
<protein>
    <submittedName>
        <fullName evidence="1">Uncharacterized protein</fullName>
    </submittedName>
</protein>
<keyword evidence="2" id="KW-1185">Reference proteome</keyword>
<gene>
    <name evidence="1" type="ORF">BXT84_06130</name>
</gene>